<dbReference type="NCBIfam" id="TIGR01163">
    <property type="entry name" value="rpe"/>
    <property type="match status" value="1"/>
</dbReference>
<comment type="cofactor">
    <cofactor evidence="2">
        <name>Mn(2+)</name>
        <dbReference type="ChEBI" id="CHEBI:29035"/>
    </cofactor>
</comment>
<comment type="catalytic activity">
    <reaction evidence="1 11">
        <text>D-ribulose 5-phosphate = D-xylulose 5-phosphate</text>
        <dbReference type="Rhea" id="RHEA:13677"/>
        <dbReference type="ChEBI" id="CHEBI:57737"/>
        <dbReference type="ChEBI" id="CHEBI:58121"/>
        <dbReference type="EC" id="5.1.3.1"/>
    </reaction>
</comment>
<comment type="similarity">
    <text evidence="6 11">Belongs to the ribulose-phosphate 3-epimerase family.</text>
</comment>
<dbReference type="InterPro" id="IPR011060">
    <property type="entry name" value="RibuloseP-bd_barrel"/>
</dbReference>
<dbReference type="Gene3D" id="3.20.20.70">
    <property type="entry name" value="Aldolase class I"/>
    <property type="match status" value="1"/>
</dbReference>
<comment type="cofactor">
    <cofactor evidence="3">
        <name>Co(2+)</name>
        <dbReference type="ChEBI" id="CHEBI:48828"/>
    </cofactor>
</comment>
<reference evidence="13" key="1">
    <citation type="journal article" date="2019" name="Int. J. Syst. Evol. Microbiol.">
        <title>The Global Catalogue of Microorganisms (GCM) 10K type strain sequencing project: providing services to taxonomists for standard genome sequencing and annotation.</title>
        <authorList>
            <consortium name="The Broad Institute Genomics Platform"/>
            <consortium name="The Broad Institute Genome Sequencing Center for Infectious Disease"/>
            <person name="Wu L."/>
            <person name="Ma J."/>
        </authorList>
    </citation>
    <scope>NUCLEOTIDE SEQUENCE [LARGE SCALE GENOMIC DNA]</scope>
    <source>
        <strain evidence="13">WLHS5</strain>
    </source>
</reference>
<organism evidence="12 13">
    <name type="scientific">Saccharopolyspora griseoalba</name>
    <dbReference type="NCBI Taxonomy" id="1431848"/>
    <lineage>
        <taxon>Bacteria</taxon>
        <taxon>Bacillati</taxon>
        <taxon>Actinomycetota</taxon>
        <taxon>Actinomycetes</taxon>
        <taxon>Pseudonocardiales</taxon>
        <taxon>Pseudonocardiaceae</taxon>
        <taxon>Saccharopolyspora</taxon>
    </lineage>
</organism>
<dbReference type="CDD" id="cd00429">
    <property type="entry name" value="RPE"/>
    <property type="match status" value="1"/>
</dbReference>
<dbReference type="Proteomes" id="UP001596504">
    <property type="component" value="Unassembled WGS sequence"/>
</dbReference>
<dbReference type="Pfam" id="PF00834">
    <property type="entry name" value="Ribul_P_3_epim"/>
    <property type="match status" value="1"/>
</dbReference>
<dbReference type="InterPro" id="IPR013785">
    <property type="entry name" value="Aldolase_TIM"/>
</dbReference>
<evidence type="ECO:0000256" key="10">
    <source>
        <dbReference type="NCBIfam" id="TIGR01163"/>
    </source>
</evidence>
<evidence type="ECO:0000256" key="5">
    <source>
        <dbReference type="ARBA" id="ARBA00001954"/>
    </source>
</evidence>
<evidence type="ECO:0000313" key="12">
    <source>
        <dbReference type="EMBL" id="MFC7345081.1"/>
    </source>
</evidence>
<dbReference type="EC" id="5.1.3.1" evidence="7 10"/>
<keyword evidence="9 11" id="KW-0413">Isomerase</keyword>
<evidence type="ECO:0000256" key="6">
    <source>
        <dbReference type="ARBA" id="ARBA00009541"/>
    </source>
</evidence>
<dbReference type="PANTHER" id="PTHR11749">
    <property type="entry name" value="RIBULOSE-5-PHOSPHATE-3-EPIMERASE"/>
    <property type="match status" value="1"/>
</dbReference>
<keyword evidence="13" id="KW-1185">Reference proteome</keyword>
<name>A0ABW2LWQ3_9PSEU</name>
<dbReference type="RefSeq" id="WP_380673481.1">
    <property type="nucleotide sequence ID" value="NZ_JBHTCJ010000029.1"/>
</dbReference>
<evidence type="ECO:0000256" key="3">
    <source>
        <dbReference type="ARBA" id="ARBA00001941"/>
    </source>
</evidence>
<dbReference type="SUPFAM" id="SSF51366">
    <property type="entry name" value="Ribulose-phoshate binding barrel"/>
    <property type="match status" value="1"/>
</dbReference>
<dbReference type="EMBL" id="JBHTCJ010000029">
    <property type="protein sequence ID" value="MFC7345081.1"/>
    <property type="molecule type" value="Genomic_DNA"/>
</dbReference>
<dbReference type="GO" id="GO:0004750">
    <property type="term" value="F:D-ribulose-phosphate 3-epimerase activity"/>
    <property type="evidence" value="ECO:0007669"/>
    <property type="project" value="UniProtKB-EC"/>
</dbReference>
<gene>
    <name evidence="12" type="primary">rpe</name>
    <name evidence="12" type="ORF">ACFQRI_27020</name>
</gene>
<sequence>MAEEPASAPRADPRHSAPSWALTEPAIVGSVLGADYARLGEEVADLTAAGVGRIQWDVMDRRFVPNLTFGPDVVAACRGHSDLHFEAHLMVQEPDPLLADFAAAGCGTLIVHAETCPHLHRTLARIRDLGCRAGVAVNPSTPLGFVRHLLDQLDQVVIMTVNPGFGGQDYIASMEEKVAELRSLVDRSGTAVTIEVDGGISRSTARRAWCAGAELLVAGSAVLAHPDGKRAAVAELHRAVAAPAPAS</sequence>
<proteinExistence type="inferred from homology"/>
<evidence type="ECO:0000256" key="11">
    <source>
        <dbReference type="PIRNR" id="PIRNR001461"/>
    </source>
</evidence>
<comment type="cofactor">
    <cofactor evidence="4">
        <name>Zn(2+)</name>
        <dbReference type="ChEBI" id="CHEBI:29105"/>
    </cofactor>
</comment>
<dbReference type="InterPro" id="IPR000056">
    <property type="entry name" value="Ribul_P_3_epim-like"/>
</dbReference>
<evidence type="ECO:0000256" key="2">
    <source>
        <dbReference type="ARBA" id="ARBA00001936"/>
    </source>
</evidence>
<keyword evidence="11" id="KW-0119">Carbohydrate metabolism</keyword>
<dbReference type="InterPro" id="IPR026019">
    <property type="entry name" value="Ribul_P_3_epim"/>
</dbReference>
<comment type="caution">
    <text evidence="12">The sequence shown here is derived from an EMBL/GenBank/DDBJ whole genome shotgun (WGS) entry which is preliminary data.</text>
</comment>
<evidence type="ECO:0000313" key="13">
    <source>
        <dbReference type="Proteomes" id="UP001596504"/>
    </source>
</evidence>
<evidence type="ECO:0000256" key="9">
    <source>
        <dbReference type="ARBA" id="ARBA00023235"/>
    </source>
</evidence>
<evidence type="ECO:0000256" key="8">
    <source>
        <dbReference type="ARBA" id="ARBA00022723"/>
    </source>
</evidence>
<evidence type="ECO:0000256" key="7">
    <source>
        <dbReference type="ARBA" id="ARBA00013188"/>
    </source>
</evidence>
<protein>
    <recommendedName>
        <fullName evidence="7 10">Ribulose-phosphate 3-epimerase</fullName>
        <ecNumber evidence="7 10">5.1.3.1</ecNumber>
    </recommendedName>
</protein>
<accession>A0ABW2LWQ3</accession>
<dbReference type="PIRSF" id="PIRSF001461">
    <property type="entry name" value="RPE"/>
    <property type="match status" value="1"/>
</dbReference>
<dbReference type="NCBIfam" id="NF004076">
    <property type="entry name" value="PRK05581.1-4"/>
    <property type="match status" value="1"/>
</dbReference>
<comment type="cofactor">
    <cofactor evidence="5">
        <name>Fe(2+)</name>
        <dbReference type="ChEBI" id="CHEBI:29033"/>
    </cofactor>
</comment>
<evidence type="ECO:0000256" key="4">
    <source>
        <dbReference type="ARBA" id="ARBA00001947"/>
    </source>
</evidence>
<evidence type="ECO:0000256" key="1">
    <source>
        <dbReference type="ARBA" id="ARBA00001782"/>
    </source>
</evidence>
<keyword evidence="8" id="KW-0479">Metal-binding</keyword>